<comment type="caution">
    <text evidence="2">The sequence shown here is derived from an EMBL/GenBank/DDBJ whole genome shotgun (WGS) entry which is preliminary data.</text>
</comment>
<feature type="transmembrane region" description="Helical" evidence="1">
    <location>
        <begin position="284"/>
        <end position="304"/>
    </location>
</feature>
<dbReference type="EMBL" id="REGA01000033">
    <property type="protein sequence ID" value="RQG89626.1"/>
    <property type="molecule type" value="Genomic_DNA"/>
</dbReference>
<keyword evidence="1" id="KW-0812">Transmembrane</keyword>
<evidence type="ECO:0000256" key="1">
    <source>
        <dbReference type="SAM" id="Phobius"/>
    </source>
</evidence>
<dbReference type="PANTHER" id="PTHR43471">
    <property type="entry name" value="ABC TRANSPORTER PERMEASE"/>
    <property type="match status" value="1"/>
</dbReference>
<evidence type="ECO:0000313" key="3">
    <source>
        <dbReference type="Proteomes" id="UP000282323"/>
    </source>
</evidence>
<gene>
    <name evidence="2" type="ORF">EA473_21695</name>
</gene>
<keyword evidence="1" id="KW-0472">Membrane</keyword>
<evidence type="ECO:0008006" key="4">
    <source>
        <dbReference type="Google" id="ProtNLM"/>
    </source>
</evidence>
<feature type="transmembrane region" description="Helical" evidence="1">
    <location>
        <begin position="192"/>
        <end position="213"/>
    </location>
</feature>
<dbReference type="Proteomes" id="UP000282323">
    <property type="component" value="Unassembled WGS sequence"/>
</dbReference>
<evidence type="ECO:0000313" key="2">
    <source>
        <dbReference type="EMBL" id="RQG89626.1"/>
    </source>
</evidence>
<accession>A0A3N6M867</accession>
<feature type="transmembrane region" description="Helical" evidence="1">
    <location>
        <begin position="68"/>
        <end position="94"/>
    </location>
</feature>
<dbReference type="AlphaFoldDB" id="A0A3N6M867"/>
<dbReference type="GO" id="GO:0140359">
    <property type="term" value="F:ABC-type transporter activity"/>
    <property type="evidence" value="ECO:0007669"/>
    <property type="project" value="InterPro"/>
</dbReference>
<proteinExistence type="predicted"/>
<reference evidence="2 3" key="1">
    <citation type="submission" date="2018-10" db="EMBL/GenBank/DDBJ databases">
        <title>Natrarchaeobius chitinivorans gen. nov., sp. nov., and Natrarchaeobius haloalkaliphilus sp. nov., alkaliphilic, chitin-utilizing haloarchaea from hypersaline alkaline lakes.</title>
        <authorList>
            <person name="Sorokin D.Y."/>
            <person name="Elcheninov A.G."/>
            <person name="Kostrikina N.A."/>
            <person name="Bale N.J."/>
            <person name="Sinninghe Damste J.S."/>
            <person name="Khijniak T.V."/>
            <person name="Kublanov I.V."/>
            <person name="Toshchakov S.V."/>
        </authorList>
    </citation>
    <scope>NUCLEOTIDE SEQUENCE [LARGE SCALE GENOMIC DNA]</scope>
    <source>
        <strain evidence="2 3">AArcht4T</strain>
    </source>
</reference>
<organism evidence="2 3">
    <name type="scientific">Natrarchaeobius chitinivorans</name>
    <dbReference type="NCBI Taxonomy" id="1679083"/>
    <lineage>
        <taxon>Archaea</taxon>
        <taxon>Methanobacteriati</taxon>
        <taxon>Methanobacteriota</taxon>
        <taxon>Stenosarchaea group</taxon>
        <taxon>Halobacteria</taxon>
        <taxon>Halobacteriales</taxon>
        <taxon>Natrialbaceae</taxon>
        <taxon>Natrarchaeobius</taxon>
    </lineage>
</organism>
<feature type="transmembrane region" description="Helical" evidence="1">
    <location>
        <begin position="25"/>
        <end position="48"/>
    </location>
</feature>
<dbReference type="Pfam" id="PF12679">
    <property type="entry name" value="ABC2_membrane_2"/>
    <property type="match status" value="1"/>
</dbReference>
<keyword evidence="1" id="KW-1133">Transmembrane helix</keyword>
<sequence>MRVCNRMRLFTIYRKTFADLSNPKILLAYLVPFLGFTAFLALGIAPTQDGETVGSTLAQQETWLHETFILMSVFLGVAIPLLALCAVFCAITLATECERGSLRILLSKPVKRWEVLLGTFFAIVSFATLVGLVNLLVTAIMLVEFADINSAAIQGSVFSLLPANLVFAMFGASVVTATGLALAVFTKDRLQTTLGALVIPALYFLFVPVRIFGQDMYENFHLYLFDVSYHFGHVFVVIYRAINGTVPSETKEGLVVFTGVYSPLEDSNPASASFEAVEHVPMELSVLLLTLFTIAAIMAALYRFQRMDV</sequence>
<keyword evidence="3" id="KW-1185">Reference proteome</keyword>
<dbReference type="GO" id="GO:0005886">
    <property type="term" value="C:plasma membrane"/>
    <property type="evidence" value="ECO:0007669"/>
    <property type="project" value="UniProtKB-SubCell"/>
</dbReference>
<feature type="transmembrane region" description="Helical" evidence="1">
    <location>
        <begin position="115"/>
        <end position="143"/>
    </location>
</feature>
<protein>
    <recommendedName>
        <fullName evidence="4">ABC transporter permease</fullName>
    </recommendedName>
</protein>
<feature type="transmembrane region" description="Helical" evidence="1">
    <location>
        <begin position="163"/>
        <end position="185"/>
    </location>
</feature>
<name>A0A3N6M867_NATCH</name>